<comment type="caution">
    <text evidence="1">The sequence shown here is derived from an EMBL/GenBank/DDBJ whole genome shotgun (WGS) entry which is preliminary data.</text>
</comment>
<evidence type="ECO:0000313" key="1">
    <source>
        <dbReference type="EMBL" id="MBM3115008.1"/>
    </source>
</evidence>
<proteinExistence type="predicted"/>
<reference evidence="1 2" key="1">
    <citation type="submission" date="2021-01" db="EMBL/GenBank/DDBJ databases">
        <title>Draft Genome Sequence and Polyhydroxyalkanoate Biosynthetic Potential of Jeongeupia naejangsanensis Type Strain DSM 24253.</title>
        <authorList>
            <person name="Turrini P."/>
            <person name="Artuso I."/>
            <person name="Lugli G.A."/>
            <person name="Frangipani E."/>
            <person name="Ventura M."/>
            <person name="Visca P."/>
        </authorList>
    </citation>
    <scope>NUCLEOTIDE SEQUENCE [LARGE SCALE GENOMIC DNA]</scope>
    <source>
        <strain evidence="1 2">DSM 24253</strain>
    </source>
</reference>
<keyword evidence="2" id="KW-1185">Reference proteome</keyword>
<name>A0ABS2BHC9_9NEIS</name>
<evidence type="ECO:0000313" key="2">
    <source>
        <dbReference type="Proteomes" id="UP000809431"/>
    </source>
</evidence>
<dbReference type="EMBL" id="JAESND010000001">
    <property type="protein sequence ID" value="MBM3115008.1"/>
    <property type="molecule type" value="Genomic_DNA"/>
</dbReference>
<protein>
    <submittedName>
        <fullName evidence="1">Uncharacterized protein</fullName>
    </submittedName>
</protein>
<gene>
    <name evidence="1" type="ORF">JMJ54_04125</name>
</gene>
<accession>A0ABS2BHC9</accession>
<dbReference type="Proteomes" id="UP000809431">
    <property type="component" value="Unassembled WGS sequence"/>
</dbReference>
<sequence>MSRAEMLLGTLVVVLLAVLTLGWALWPAPRPALPASTAVRQADGSLVAAQRAPTAAEVAKAPHAIPRGLREERRISATIRPKPVASAADADCPPTTVDLSLVRDGDMRRVIVSSPDGEVTTATDLVFAPSPPARPWAAGLSYDPVARTGGAWLERDVARLRVGIEVSQTEDRAGLNGRFRVGWVF</sequence>
<dbReference type="RefSeq" id="WP_203536661.1">
    <property type="nucleotide sequence ID" value="NZ_JAESND010000001.1"/>
</dbReference>
<organism evidence="1 2">
    <name type="scientific">Jeongeupia naejangsanensis</name>
    <dbReference type="NCBI Taxonomy" id="613195"/>
    <lineage>
        <taxon>Bacteria</taxon>
        <taxon>Pseudomonadati</taxon>
        <taxon>Pseudomonadota</taxon>
        <taxon>Betaproteobacteria</taxon>
        <taxon>Neisseriales</taxon>
        <taxon>Chitinibacteraceae</taxon>
        <taxon>Jeongeupia</taxon>
    </lineage>
</organism>